<accession>A0ACC1B616</accession>
<reference evidence="2" key="1">
    <citation type="journal article" date="2023" name="G3 (Bethesda)">
        <title>Genome assembly and association tests identify interacting loci associated with vigor, precocity, and sex in interspecific pistachio rootstocks.</title>
        <authorList>
            <person name="Palmer W."/>
            <person name="Jacygrad E."/>
            <person name="Sagayaradj S."/>
            <person name="Cavanaugh K."/>
            <person name="Han R."/>
            <person name="Bertier L."/>
            <person name="Beede B."/>
            <person name="Kafkas S."/>
            <person name="Golino D."/>
            <person name="Preece J."/>
            <person name="Michelmore R."/>
        </authorList>
    </citation>
    <scope>NUCLEOTIDE SEQUENCE [LARGE SCALE GENOMIC DNA]</scope>
</reference>
<proteinExistence type="predicted"/>
<dbReference type="EMBL" id="CM047902">
    <property type="protein sequence ID" value="KAJ0094393.1"/>
    <property type="molecule type" value="Genomic_DNA"/>
</dbReference>
<evidence type="ECO:0000313" key="2">
    <source>
        <dbReference type="Proteomes" id="UP001164250"/>
    </source>
</evidence>
<organism evidence="1 2">
    <name type="scientific">Pistacia atlantica</name>
    <dbReference type="NCBI Taxonomy" id="434234"/>
    <lineage>
        <taxon>Eukaryota</taxon>
        <taxon>Viridiplantae</taxon>
        <taxon>Streptophyta</taxon>
        <taxon>Embryophyta</taxon>
        <taxon>Tracheophyta</taxon>
        <taxon>Spermatophyta</taxon>
        <taxon>Magnoliopsida</taxon>
        <taxon>eudicotyledons</taxon>
        <taxon>Gunneridae</taxon>
        <taxon>Pentapetalae</taxon>
        <taxon>rosids</taxon>
        <taxon>malvids</taxon>
        <taxon>Sapindales</taxon>
        <taxon>Anacardiaceae</taxon>
        <taxon>Pistacia</taxon>
    </lineage>
</organism>
<comment type="caution">
    <text evidence="1">The sequence shown here is derived from an EMBL/GenBank/DDBJ whole genome shotgun (WGS) entry which is preliminary data.</text>
</comment>
<sequence>MSLCGKMEAEIEMKAPADKVFEFYTCLAYQMSKSSPEMLQSVDLQEGQWGKKGSILCWNYLIDGKVEKIKMITEEIDYRNKSATYKTIEGDLLEFYKSFRFILQVTPREEGSLVHWSFEYEKLNANIPNPETTLPAVVHACKDIDAHLTQAKTQRSPQLQ</sequence>
<evidence type="ECO:0000313" key="1">
    <source>
        <dbReference type="EMBL" id="KAJ0094393.1"/>
    </source>
</evidence>
<protein>
    <submittedName>
        <fullName evidence="1">Uncharacterized protein</fullName>
    </submittedName>
</protein>
<dbReference type="Proteomes" id="UP001164250">
    <property type="component" value="Chromosome 6"/>
</dbReference>
<keyword evidence="2" id="KW-1185">Reference proteome</keyword>
<gene>
    <name evidence="1" type="ORF">Patl1_15433</name>
</gene>
<name>A0ACC1B616_9ROSI</name>